<dbReference type="PANTHER" id="PTHR42818:SF1">
    <property type="entry name" value="SULFOPYRUVATE DECARBOXYLASE"/>
    <property type="match status" value="1"/>
</dbReference>
<dbReference type="SUPFAM" id="SSF52518">
    <property type="entry name" value="Thiamin diphosphate-binding fold (THDP-binding)"/>
    <property type="match status" value="1"/>
</dbReference>
<dbReference type="Gene3D" id="3.40.50.970">
    <property type="match status" value="1"/>
</dbReference>
<feature type="domain" description="Thiamine pyrophosphate enzyme N-terminal TPP-binding" evidence="3">
    <location>
        <begin position="89"/>
        <end position="186"/>
    </location>
</feature>
<evidence type="ECO:0000313" key="5">
    <source>
        <dbReference type="Proteomes" id="UP000593737"/>
    </source>
</evidence>
<reference evidence="4 5" key="1">
    <citation type="journal article" date="2020" name="ISME J.">
        <title>Enrichment and physiological characterization of a novel comammox Nitrospira indicates ammonium inhibition of complete nitrification.</title>
        <authorList>
            <person name="Sakoula D."/>
            <person name="Koch H."/>
            <person name="Frank J."/>
            <person name="Jetten M.S.M."/>
            <person name="van Kessel M.A.H.J."/>
            <person name="Lucker S."/>
        </authorList>
    </citation>
    <scope>NUCLEOTIDE SEQUENCE [LARGE SCALE GENOMIC DNA]</scope>
    <source>
        <strain evidence="4">Comreactor17</strain>
    </source>
</reference>
<evidence type="ECO:0000259" key="3">
    <source>
        <dbReference type="Pfam" id="PF02776"/>
    </source>
</evidence>
<dbReference type="Proteomes" id="UP000593737">
    <property type="component" value="Chromosome"/>
</dbReference>
<sequence length="249" mass="27450">MGTADVTTTPIMIVNGAANGQIRIVWWGGRLIYADGLERALGVLTLAREPCEDNHRSSLRTQQPLSYNAPFWQAFADYTKEQNPVIESDVFVQAMQDMGVNFFTGVPDSILGGIIAELMNRRLYTPAVREDEAVGMAAGAYMAGKTPAVLMQNSGLGTSLNTLISLNMIYRQPCVLIVSWRGQGGKDAPEHLVMGDVMPQLLDTVRIPHRTLTEKTVLEDFRWVADTYMKKQIPVALFITKGVVKGLHP</sequence>
<accession>A0A7S8FGL9</accession>
<dbReference type="InterPro" id="IPR029061">
    <property type="entry name" value="THDP-binding"/>
</dbReference>
<dbReference type="Pfam" id="PF02776">
    <property type="entry name" value="TPP_enzyme_N"/>
    <property type="match status" value="1"/>
</dbReference>
<protein>
    <recommendedName>
        <fullName evidence="3">Thiamine pyrophosphate enzyme N-terminal TPP-binding domain-containing protein</fullName>
    </recommendedName>
</protein>
<dbReference type="CDD" id="cd07035">
    <property type="entry name" value="TPP_PYR_POX_like"/>
    <property type="match status" value="1"/>
</dbReference>
<dbReference type="GO" id="GO:0030976">
    <property type="term" value="F:thiamine pyrophosphate binding"/>
    <property type="evidence" value="ECO:0007669"/>
    <property type="project" value="InterPro"/>
</dbReference>
<dbReference type="GO" id="GO:0016831">
    <property type="term" value="F:carboxy-lyase activity"/>
    <property type="evidence" value="ECO:0007669"/>
    <property type="project" value="UniProtKB-KW"/>
</dbReference>
<dbReference type="InterPro" id="IPR012001">
    <property type="entry name" value="Thiamin_PyroP_enz_TPP-bd_dom"/>
</dbReference>
<dbReference type="KEGG" id="nkf:Nkreftii_003418"/>
<evidence type="ECO:0000256" key="2">
    <source>
        <dbReference type="ARBA" id="ARBA00023239"/>
    </source>
</evidence>
<name>A0A7S8FGL9_9BACT</name>
<dbReference type="EMBL" id="CP047423">
    <property type="protein sequence ID" value="QPD05644.1"/>
    <property type="molecule type" value="Genomic_DNA"/>
</dbReference>
<proteinExistence type="predicted"/>
<dbReference type="AlphaFoldDB" id="A0A7S8FGL9"/>
<evidence type="ECO:0000313" key="4">
    <source>
        <dbReference type="EMBL" id="QPD05644.1"/>
    </source>
</evidence>
<evidence type="ECO:0000256" key="1">
    <source>
        <dbReference type="ARBA" id="ARBA00022793"/>
    </source>
</evidence>
<gene>
    <name evidence="4" type="ORF">Nkreftii_003418</name>
</gene>
<keyword evidence="1" id="KW-0210">Decarboxylase</keyword>
<dbReference type="PANTHER" id="PTHR42818">
    <property type="entry name" value="SULFOPYRUVATE DECARBOXYLASE SUBUNIT ALPHA"/>
    <property type="match status" value="1"/>
</dbReference>
<organism evidence="4 5">
    <name type="scientific">Candidatus Nitrospira kreftii</name>
    <dbReference type="NCBI Taxonomy" id="2652173"/>
    <lineage>
        <taxon>Bacteria</taxon>
        <taxon>Pseudomonadati</taxon>
        <taxon>Nitrospirota</taxon>
        <taxon>Nitrospiria</taxon>
        <taxon>Nitrospirales</taxon>
        <taxon>Nitrospiraceae</taxon>
        <taxon>Nitrospira</taxon>
    </lineage>
</organism>
<dbReference type="InterPro" id="IPR051818">
    <property type="entry name" value="TPP_dependent_decarboxylase"/>
</dbReference>
<keyword evidence="2" id="KW-0456">Lyase</keyword>